<accession>A0A9P8VT97</accession>
<evidence type="ECO:0000313" key="3">
    <source>
        <dbReference type="Proteomes" id="UP000777438"/>
    </source>
</evidence>
<dbReference type="EMBL" id="JAGPYM010000031">
    <property type="protein sequence ID" value="KAH6877061.1"/>
    <property type="molecule type" value="Genomic_DNA"/>
</dbReference>
<reference evidence="2 3" key="1">
    <citation type="journal article" date="2021" name="Nat. Commun.">
        <title>Genetic determinants of endophytism in the Arabidopsis root mycobiome.</title>
        <authorList>
            <person name="Mesny F."/>
            <person name="Miyauchi S."/>
            <person name="Thiergart T."/>
            <person name="Pickel B."/>
            <person name="Atanasova L."/>
            <person name="Karlsson M."/>
            <person name="Huettel B."/>
            <person name="Barry K.W."/>
            <person name="Haridas S."/>
            <person name="Chen C."/>
            <person name="Bauer D."/>
            <person name="Andreopoulos W."/>
            <person name="Pangilinan J."/>
            <person name="LaButti K."/>
            <person name="Riley R."/>
            <person name="Lipzen A."/>
            <person name="Clum A."/>
            <person name="Drula E."/>
            <person name="Henrissat B."/>
            <person name="Kohler A."/>
            <person name="Grigoriev I.V."/>
            <person name="Martin F.M."/>
            <person name="Hacquard S."/>
        </authorList>
    </citation>
    <scope>NUCLEOTIDE SEQUENCE [LARGE SCALE GENOMIC DNA]</scope>
    <source>
        <strain evidence="2 3">MPI-CAGE-CH-0241</strain>
    </source>
</reference>
<comment type="caution">
    <text evidence="2">The sequence shown here is derived from an EMBL/GenBank/DDBJ whole genome shotgun (WGS) entry which is preliminary data.</text>
</comment>
<keyword evidence="3" id="KW-1185">Reference proteome</keyword>
<dbReference type="PANTHER" id="PTHR10622">
    <property type="entry name" value="HET DOMAIN-CONTAINING PROTEIN"/>
    <property type="match status" value="1"/>
</dbReference>
<name>A0A9P8VT97_9HYPO</name>
<dbReference type="InterPro" id="IPR010730">
    <property type="entry name" value="HET"/>
</dbReference>
<sequence length="537" mass="61592">MRLINAQTLALEEYFGDQIPQYAILSHTWRDEEATFQAWNDDYYGNQGSVQRCAKGYRKVRTACSKAREQSIQYMWVDTNCINKDSSAELSEAINSMFTWYQRAAMCFVYLDDFEYQNKGSLADLGASRWFTRGWTLQELIAPKTMQFFDASWNRFGTKESLLPRLSSITSIQIQYLMYPDTIRFASISKKMSWAATRSTTREEDMAYCLLGIFEINMPLLYGEGARAFIRLQEEIIRHSNDHTIFCWSWPSSMRPDELPGWNGCLAPRPINFRDSSHYVPVGTLSRGIPSDFQLTNSGLRIRLPIWDAFLDGYKLAILNVQDPAVPDSRLCICLKTANEEMLARSRLTNRLLSIPTSWATGDKDDPRSRALGGRTVFLAHERDPTRRVSTVTMHYSRRRSIRRRQYAICPIYSALDTALLARSRESMCGVHNDSHGPAIGLRQIDGGNVWSASMRVMLHSNPVRLFIHVKIEPPPDAVWHATITLQWKEDGRAGSKHVHLDEQIELLCDSEFSLERSQGPTHVRPMLIRFANLPFS</sequence>
<dbReference type="Pfam" id="PF06985">
    <property type="entry name" value="HET"/>
    <property type="match status" value="1"/>
</dbReference>
<evidence type="ECO:0000313" key="2">
    <source>
        <dbReference type="EMBL" id="KAH6877061.1"/>
    </source>
</evidence>
<protein>
    <submittedName>
        <fullName evidence="2">Heterokaryon incompatibility protein-domain-containing protein</fullName>
    </submittedName>
</protein>
<evidence type="ECO:0000259" key="1">
    <source>
        <dbReference type="Pfam" id="PF06985"/>
    </source>
</evidence>
<dbReference type="OrthoDB" id="20872at2759"/>
<dbReference type="AlphaFoldDB" id="A0A9P8VT97"/>
<organism evidence="2 3">
    <name type="scientific">Thelonectria olida</name>
    <dbReference type="NCBI Taxonomy" id="1576542"/>
    <lineage>
        <taxon>Eukaryota</taxon>
        <taxon>Fungi</taxon>
        <taxon>Dikarya</taxon>
        <taxon>Ascomycota</taxon>
        <taxon>Pezizomycotina</taxon>
        <taxon>Sordariomycetes</taxon>
        <taxon>Hypocreomycetidae</taxon>
        <taxon>Hypocreales</taxon>
        <taxon>Nectriaceae</taxon>
        <taxon>Thelonectria</taxon>
    </lineage>
</organism>
<proteinExistence type="predicted"/>
<dbReference type="Proteomes" id="UP000777438">
    <property type="component" value="Unassembled WGS sequence"/>
</dbReference>
<gene>
    <name evidence="2" type="ORF">B0T10DRAFT_496976</name>
</gene>
<dbReference type="PANTHER" id="PTHR10622:SF10">
    <property type="entry name" value="HET DOMAIN-CONTAINING PROTEIN"/>
    <property type="match status" value="1"/>
</dbReference>
<feature type="domain" description="Heterokaryon incompatibility" evidence="1">
    <location>
        <begin position="22"/>
        <end position="113"/>
    </location>
</feature>